<dbReference type="PIRSF" id="PIRSF000538">
    <property type="entry name" value="GlpK"/>
    <property type="match status" value="1"/>
</dbReference>
<feature type="domain" description="Carbohydrate kinase FGGY C-terminal" evidence="5">
    <location>
        <begin position="261"/>
        <end position="454"/>
    </location>
</feature>
<dbReference type="GO" id="GO:0005975">
    <property type="term" value="P:carbohydrate metabolic process"/>
    <property type="evidence" value="ECO:0007669"/>
    <property type="project" value="InterPro"/>
</dbReference>
<dbReference type="Pfam" id="PF02782">
    <property type="entry name" value="FGGY_C"/>
    <property type="match status" value="1"/>
</dbReference>
<reference evidence="6" key="2">
    <citation type="journal article" date="2021" name="PeerJ">
        <title>Extensive microbial diversity within the chicken gut microbiome revealed by metagenomics and culture.</title>
        <authorList>
            <person name="Gilroy R."/>
            <person name="Ravi A."/>
            <person name="Getino M."/>
            <person name="Pursley I."/>
            <person name="Horton D.L."/>
            <person name="Alikhan N.F."/>
            <person name="Baker D."/>
            <person name="Gharbi K."/>
            <person name="Hall N."/>
            <person name="Watson M."/>
            <person name="Adriaenssens E.M."/>
            <person name="Foster-Nyarko E."/>
            <person name="Jarju S."/>
            <person name="Secka A."/>
            <person name="Antonio M."/>
            <person name="Oren A."/>
            <person name="Chaudhuri R.R."/>
            <person name="La Ragione R."/>
            <person name="Hildebrand F."/>
            <person name="Pallen M.J."/>
        </authorList>
    </citation>
    <scope>NUCLEOTIDE SEQUENCE</scope>
    <source>
        <strain evidence="6">CHK121-14286</strain>
    </source>
</reference>
<dbReference type="Proteomes" id="UP000824200">
    <property type="component" value="Unassembled WGS sequence"/>
</dbReference>
<keyword evidence="3 6" id="KW-0418">Kinase</keyword>
<gene>
    <name evidence="6" type="ORF">IAC95_02940</name>
</gene>
<dbReference type="InterPro" id="IPR043129">
    <property type="entry name" value="ATPase_NBD"/>
</dbReference>
<dbReference type="EMBL" id="DVHL01000025">
    <property type="protein sequence ID" value="HIR65822.1"/>
    <property type="molecule type" value="Genomic_DNA"/>
</dbReference>
<evidence type="ECO:0000259" key="4">
    <source>
        <dbReference type="Pfam" id="PF00370"/>
    </source>
</evidence>
<organism evidence="6 7">
    <name type="scientific">Candidatus Fimimonas gallinarum</name>
    <dbReference type="NCBI Taxonomy" id="2840821"/>
    <lineage>
        <taxon>Bacteria</taxon>
        <taxon>Pseudomonadati</taxon>
        <taxon>Myxococcota</taxon>
        <taxon>Myxococcia</taxon>
        <taxon>Myxococcales</taxon>
        <taxon>Cystobacterineae</taxon>
        <taxon>Myxococcaceae</taxon>
        <taxon>Myxococcaceae incertae sedis</taxon>
        <taxon>Candidatus Fimimonas</taxon>
    </lineage>
</organism>
<dbReference type="Pfam" id="PF00370">
    <property type="entry name" value="FGGY_N"/>
    <property type="match status" value="1"/>
</dbReference>
<dbReference type="InterPro" id="IPR050406">
    <property type="entry name" value="FGGY_Carb_Kinase"/>
</dbReference>
<dbReference type="AlphaFoldDB" id="A0A9D1E492"/>
<comment type="caution">
    <text evidence="6">The sequence shown here is derived from an EMBL/GenBank/DDBJ whole genome shotgun (WGS) entry which is preliminary data.</text>
</comment>
<keyword evidence="2" id="KW-0808">Transferase</keyword>
<evidence type="ECO:0000256" key="2">
    <source>
        <dbReference type="ARBA" id="ARBA00022679"/>
    </source>
</evidence>
<evidence type="ECO:0000259" key="5">
    <source>
        <dbReference type="Pfam" id="PF02782"/>
    </source>
</evidence>
<evidence type="ECO:0000256" key="3">
    <source>
        <dbReference type="ARBA" id="ARBA00022777"/>
    </source>
</evidence>
<dbReference type="InterPro" id="IPR018484">
    <property type="entry name" value="FGGY_N"/>
</dbReference>
<dbReference type="InterPro" id="IPR000577">
    <property type="entry name" value="Carb_kinase_FGGY"/>
</dbReference>
<name>A0A9D1E492_9BACT</name>
<proteinExistence type="inferred from homology"/>
<dbReference type="PANTHER" id="PTHR43095:SF5">
    <property type="entry name" value="XYLULOSE KINASE"/>
    <property type="match status" value="1"/>
</dbReference>
<dbReference type="GO" id="GO:0016301">
    <property type="term" value="F:kinase activity"/>
    <property type="evidence" value="ECO:0007669"/>
    <property type="project" value="UniProtKB-KW"/>
</dbReference>
<sequence length="511" mass="57889">MSNVLIVDVGTQSMRGIVFDDSGNLLIKEQVKYKPYLCKENGYMEQSADMYWQVLCQITRTIAQKRPDLMQNLLAMSVDTFRDTAVLLDENNQVLRNCILWSDQRVADTSQKLPLKQRVLFKLVGMDRPIDAIRQKVKTRWVQQNEPQLWEKVKKVVHISAYLNYKLTGNLVDSYASTIGHFPFDSKGKKWLTEKSLLYPVFDLPLEMMVPLVSPGDVMGQITEETSNLTAIPQGLKVYASGSDKGCETLGVGCVDRNVASVSFGTSSTVQFSTKKYFEPEQFMPAYPSVLKDYYNPEVQIFRGYWMISWFKQNFSQHLEKVSAETGRSVEEIMNDEMAAIPAGSDGLVLQPFWQAGLTTPEAKGAIIGFSDFHKRAHVYRAIIEGIDFALREGLERMEKRGKQPIDFIAVAGGGSQSNLICQIAADVFNKPVKRVQTYETSGLGAAMVTFMACGVFADENEAVKAMVHYTDVFFPNPKNVRIYDNIYKNIYLKLYNKLQSFYLELYKEGI</sequence>
<dbReference type="InterPro" id="IPR018485">
    <property type="entry name" value="FGGY_C"/>
</dbReference>
<accession>A0A9D1E492</accession>
<evidence type="ECO:0000313" key="7">
    <source>
        <dbReference type="Proteomes" id="UP000824200"/>
    </source>
</evidence>
<dbReference type="Gene3D" id="3.30.420.40">
    <property type="match status" value="2"/>
</dbReference>
<comment type="similarity">
    <text evidence="1">Belongs to the FGGY kinase family.</text>
</comment>
<dbReference type="PANTHER" id="PTHR43095">
    <property type="entry name" value="SUGAR KINASE"/>
    <property type="match status" value="1"/>
</dbReference>
<protein>
    <submittedName>
        <fullName evidence="6">FGGY-family carbohydrate kinase</fullName>
    </submittedName>
</protein>
<dbReference type="SUPFAM" id="SSF53067">
    <property type="entry name" value="Actin-like ATPase domain"/>
    <property type="match status" value="2"/>
</dbReference>
<reference evidence="6" key="1">
    <citation type="submission" date="2020-10" db="EMBL/GenBank/DDBJ databases">
        <authorList>
            <person name="Gilroy R."/>
        </authorList>
    </citation>
    <scope>NUCLEOTIDE SEQUENCE</scope>
    <source>
        <strain evidence="6">CHK121-14286</strain>
    </source>
</reference>
<dbReference type="CDD" id="cd07779">
    <property type="entry name" value="ASKHA_NBD_FGGY_YgcE-like"/>
    <property type="match status" value="1"/>
</dbReference>
<feature type="domain" description="Carbohydrate kinase FGGY N-terminal" evidence="4">
    <location>
        <begin position="4"/>
        <end position="249"/>
    </location>
</feature>
<evidence type="ECO:0000256" key="1">
    <source>
        <dbReference type="ARBA" id="ARBA00009156"/>
    </source>
</evidence>
<evidence type="ECO:0000313" key="6">
    <source>
        <dbReference type="EMBL" id="HIR65822.1"/>
    </source>
</evidence>